<dbReference type="InterPro" id="IPR027410">
    <property type="entry name" value="TCP-1-like_intermed_sf"/>
</dbReference>
<dbReference type="Gene3D" id="3.30.260.10">
    <property type="entry name" value="TCP-1-like chaperonin intermediate domain"/>
    <property type="match status" value="1"/>
</dbReference>
<dbReference type="SUPFAM" id="SSF54849">
    <property type="entry name" value="GroEL-intermediate domain like"/>
    <property type="match status" value="1"/>
</dbReference>
<dbReference type="EMBL" id="CAMGYJ010000002">
    <property type="protein sequence ID" value="CAI0383161.1"/>
    <property type="molecule type" value="Genomic_DNA"/>
</dbReference>
<sequence length="179" mass="19674">MPELGRRHYGAAEASRLPFERALLRSVEERRIGYLGIGSILIPGGNQRPIMPKLLDIIHPAAEILVDIAKSQDSEDIDKVKGLATNIKGKSLEEKKCLLSKCAQTTLNSNLIGGEKEFFATMVVNAVIAIGTDDRLNIIGIKKGFQEVFECGFCTKLTNAGIVYKVVHYCEEAAKKNEQ</sequence>
<protein>
    <submittedName>
        <fullName evidence="1">Uncharacterized protein</fullName>
    </submittedName>
</protein>
<evidence type="ECO:0000313" key="1">
    <source>
        <dbReference type="EMBL" id="CAI0383161.1"/>
    </source>
</evidence>
<comment type="caution">
    <text evidence="1">The sequence shown here is derived from an EMBL/GenBank/DDBJ whole genome shotgun (WGS) entry which is preliminary data.</text>
</comment>
<organism evidence="1 2">
    <name type="scientific">Linum tenue</name>
    <dbReference type="NCBI Taxonomy" id="586396"/>
    <lineage>
        <taxon>Eukaryota</taxon>
        <taxon>Viridiplantae</taxon>
        <taxon>Streptophyta</taxon>
        <taxon>Embryophyta</taxon>
        <taxon>Tracheophyta</taxon>
        <taxon>Spermatophyta</taxon>
        <taxon>Magnoliopsida</taxon>
        <taxon>eudicotyledons</taxon>
        <taxon>Gunneridae</taxon>
        <taxon>Pentapetalae</taxon>
        <taxon>rosids</taxon>
        <taxon>fabids</taxon>
        <taxon>Malpighiales</taxon>
        <taxon>Linaceae</taxon>
        <taxon>Linum</taxon>
    </lineage>
</organism>
<gene>
    <name evidence="1" type="ORF">LITE_LOCUS3887</name>
</gene>
<reference evidence="1" key="1">
    <citation type="submission" date="2022-08" db="EMBL/GenBank/DDBJ databases">
        <authorList>
            <person name="Gutierrez-Valencia J."/>
        </authorList>
    </citation>
    <scope>NUCLEOTIDE SEQUENCE</scope>
</reference>
<evidence type="ECO:0000313" key="2">
    <source>
        <dbReference type="Proteomes" id="UP001154282"/>
    </source>
</evidence>
<dbReference type="Proteomes" id="UP001154282">
    <property type="component" value="Unassembled WGS sequence"/>
</dbReference>
<accession>A0AAV0HCX6</accession>
<name>A0AAV0HCX6_9ROSI</name>
<keyword evidence="2" id="KW-1185">Reference proteome</keyword>
<dbReference type="AlphaFoldDB" id="A0AAV0HCX6"/>
<proteinExistence type="predicted"/>